<dbReference type="InterPro" id="IPR039426">
    <property type="entry name" value="TonB-dep_rcpt-like"/>
</dbReference>
<dbReference type="InterPro" id="IPR037066">
    <property type="entry name" value="Plug_dom_sf"/>
</dbReference>
<dbReference type="Gene3D" id="2.60.40.1120">
    <property type="entry name" value="Carboxypeptidase-like, regulatory domain"/>
    <property type="match status" value="1"/>
</dbReference>
<evidence type="ECO:0000259" key="8">
    <source>
        <dbReference type="Pfam" id="PF07715"/>
    </source>
</evidence>
<protein>
    <submittedName>
        <fullName evidence="9">TonB-dependent receptor plug domain-containing protein</fullName>
    </submittedName>
</protein>
<evidence type="ECO:0000313" key="10">
    <source>
        <dbReference type="Proteomes" id="UP001172083"/>
    </source>
</evidence>
<dbReference type="InterPro" id="IPR036942">
    <property type="entry name" value="Beta-barrel_TonB_sf"/>
</dbReference>
<accession>A0ABT8LG89</accession>
<dbReference type="PANTHER" id="PTHR30069">
    <property type="entry name" value="TONB-DEPENDENT OUTER MEMBRANE RECEPTOR"/>
    <property type="match status" value="1"/>
</dbReference>
<keyword evidence="5" id="KW-0732">Signal</keyword>
<gene>
    <name evidence="9" type="ORF">QQ020_32355</name>
</gene>
<organism evidence="9 10">
    <name type="scientific">Agaribacillus aureus</name>
    <dbReference type="NCBI Taxonomy" id="3051825"/>
    <lineage>
        <taxon>Bacteria</taxon>
        <taxon>Pseudomonadati</taxon>
        <taxon>Bacteroidota</taxon>
        <taxon>Cytophagia</taxon>
        <taxon>Cytophagales</taxon>
        <taxon>Splendidivirgaceae</taxon>
        <taxon>Agaribacillus</taxon>
    </lineage>
</organism>
<feature type="domain" description="TonB-dependent receptor plug" evidence="8">
    <location>
        <begin position="228"/>
        <end position="306"/>
    </location>
</feature>
<keyword evidence="2" id="KW-0813">Transport</keyword>
<sequence>MDAIKLLLRLSVIAMFFLADTTIAQISEPMLRFKSQELTLSEAIKQVSEQTDIAFSYVESLFPGDRKIKLDKEVYNLSEFLDLAFKPIGVSWTRRNNLIILSRKNKGQKKKITISGYLTDQESGESLIGAHVVDTDKSHGITTNSYGFYSLTTDSYPQKISYSFIGYQSHEKVLYSDGDTTINVVLSPQSDLLEEVVVSGRVPVVEKSQMSSLTLKSEEIKAVPMLMGEADILKTIQLLPGIQSGAEGTSGIYVRGGGPDQNLILLDGVPVYNASHLFGFFSVFNADAIHQVDVIKGGFPARYGGRLSSVIDIKMKEGNLNEFHGEGAIGNVATKFTIEGPIKKGKTSYMLSGRRTFMDLFIVPLARLSNSERITSYHFEDFNGKINHIFSDRDRIFLSTYLGRDKFFEDIDQTFGFQGLRETTKEEADMSWGNVTTALRWNHVYNPKLFGNVTATYSRYEFNLSTSVDTKIESSGKTNNIFRRNDYTSNVRDWALKLDFDYVPSGNHHIRFGGAAVHHLFKPGASRFQSHLATDTTFGSSKMATQEFYVYAEDEIRVSEKFGLNAGIHISGSSTENTFYSSVQPRFSTNFQITDFLSVKTSYAKMAQYVHLLVNSGVGLNTDLWIPVTDRVKPQQSDQIAAGIAAEVAKKFEITIEGYYKWMTDLIEYKDGAGFLDIDDEWEDKIEIGDGISYGLEFLLQKRLGKTTGWLGYTWSKNTRDFENLNFGKEFYYRYDRRHDVSLTLNHKLKPHIDLGLVWVYGSGFPVTLPTATYQRSVGHITGNLNRTNLIKDFPGRNATRIKDYHRLDLSISFSKQKRWGQRKWVVGLYNTYSRLNPTFVEFNPNFENRREFVQLSLFPIIPSLSYQFKF</sequence>
<evidence type="ECO:0000256" key="2">
    <source>
        <dbReference type="ARBA" id="ARBA00022448"/>
    </source>
</evidence>
<evidence type="ECO:0000256" key="4">
    <source>
        <dbReference type="ARBA" id="ARBA00022692"/>
    </source>
</evidence>
<keyword evidence="3" id="KW-1134">Transmembrane beta strand</keyword>
<dbReference type="EMBL" id="JAUJEB010000011">
    <property type="protein sequence ID" value="MDN5216808.1"/>
    <property type="molecule type" value="Genomic_DNA"/>
</dbReference>
<comment type="caution">
    <text evidence="9">The sequence shown here is derived from an EMBL/GenBank/DDBJ whole genome shotgun (WGS) entry which is preliminary data.</text>
</comment>
<dbReference type="Pfam" id="PF13715">
    <property type="entry name" value="CarbopepD_reg_2"/>
    <property type="match status" value="1"/>
</dbReference>
<dbReference type="Gene3D" id="2.170.130.10">
    <property type="entry name" value="TonB-dependent receptor, plug domain"/>
    <property type="match status" value="1"/>
</dbReference>
<keyword evidence="4" id="KW-0812">Transmembrane</keyword>
<reference evidence="9" key="1">
    <citation type="submission" date="2023-06" db="EMBL/GenBank/DDBJ databases">
        <title>Genomic of Agaribacillus aureum.</title>
        <authorList>
            <person name="Wang G."/>
        </authorList>
    </citation>
    <scope>NUCLEOTIDE SEQUENCE</scope>
    <source>
        <strain evidence="9">BMA12</strain>
    </source>
</reference>
<dbReference type="PANTHER" id="PTHR30069:SF29">
    <property type="entry name" value="HEMOGLOBIN AND HEMOGLOBIN-HAPTOGLOBIN-BINDING PROTEIN 1-RELATED"/>
    <property type="match status" value="1"/>
</dbReference>
<dbReference type="SUPFAM" id="SSF56935">
    <property type="entry name" value="Porins"/>
    <property type="match status" value="1"/>
</dbReference>
<evidence type="ECO:0000256" key="1">
    <source>
        <dbReference type="ARBA" id="ARBA00004571"/>
    </source>
</evidence>
<name>A0ABT8LG89_9BACT</name>
<proteinExistence type="predicted"/>
<keyword evidence="7" id="KW-0998">Cell outer membrane</keyword>
<dbReference type="InterPro" id="IPR008969">
    <property type="entry name" value="CarboxyPept-like_regulatory"/>
</dbReference>
<evidence type="ECO:0000256" key="5">
    <source>
        <dbReference type="ARBA" id="ARBA00022729"/>
    </source>
</evidence>
<dbReference type="SUPFAM" id="SSF49464">
    <property type="entry name" value="Carboxypeptidase regulatory domain-like"/>
    <property type="match status" value="1"/>
</dbReference>
<dbReference type="Proteomes" id="UP001172083">
    <property type="component" value="Unassembled WGS sequence"/>
</dbReference>
<evidence type="ECO:0000256" key="7">
    <source>
        <dbReference type="ARBA" id="ARBA00023237"/>
    </source>
</evidence>
<comment type="subcellular location">
    <subcellularLocation>
        <location evidence="1">Cell outer membrane</location>
        <topology evidence="1">Multi-pass membrane protein</topology>
    </subcellularLocation>
</comment>
<keyword evidence="10" id="KW-1185">Reference proteome</keyword>
<dbReference type="Gene3D" id="2.40.170.20">
    <property type="entry name" value="TonB-dependent receptor, beta-barrel domain"/>
    <property type="match status" value="1"/>
</dbReference>
<dbReference type="InterPro" id="IPR012910">
    <property type="entry name" value="Plug_dom"/>
</dbReference>
<dbReference type="Pfam" id="PF07715">
    <property type="entry name" value="Plug"/>
    <property type="match status" value="1"/>
</dbReference>
<dbReference type="RefSeq" id="WP_346762145.1">
    <property type="nucleotide sequence ID" value="NZ_JAUJEB010000011.1"/>
</dbReference>
<keyword evidence="6" id="KW-0472">Membrane</keyword>
<keyword evidence="9" id="KW-0675">Receptor</keyword>
<evidence type="ECO:0000313" key="9">
    <source>
        <dbReference type="EMBL" id="MDN5216808.1"/>
    </source>
</evidence>
<evidence type="ECO:0000256" key="3">
    <source>
        <dbReference type="ARBA" id="ARBA00022452"/>
    </source>
</evidence>
<evidence type="ECO:0000256" key="6">
    <source>
        <dbReference type="ARBA" id="ARBA00023136"/>
    </source>
</evidence>